<sequence length="71" mass="7720">MSVKQTAWQIMIGCILFAAGLGLVQMASAQPAGLKKIVAIPVLLLVLTAFLVLMKLYMNGEQVFMSAIYLF</sequence>
<gene>
    <name evidence="2" type="ORF">BsIDN1_62570</name>
</gene>
<dbReference type="AlphaFoldDB" id="A0A5S9ML53"/>
<dbReference type="EMBL" id="AP021906">
    <property type="protein sequence ID" value="BBP92639.1"/>
    <property type="molecule type" value="Genomic_DNA"/>
</dbReference>
<accession>A0A5S9ML53</accession>
<keyword evidence="1" id="KW-0812">Transmembrane</keyword>
<evidence type="ECO:0000256" key="1">
    <source>
        <dbReference type="SAM" id="Phobius"/>
    </source>
</evidence>
<name>A0A5S9ML53_BACIA</name>
<feature type="transmembrane region" description="Helical" evidence="1">
    <location>
        <begin position="39"/>
        <end position="58"/>
    </location>
</feature>
<protein>
    <submittedName>
        <fullName evidence="2">Uncharacterized protein</fullName>
    </submittedName>
</protein>
<keyword evidence="1" id="KW-0472">Membrane</keyword>
<organism evidence="2 3">
    <name type="scientific">Bacillus safensis</name>
    <dbReference type="NCBI Taxonomy" id="561879"/>
    <lineage>
        <taxon>Bacteria</taxon>
        <taxon>Bacillati</taxon>
        <taxon>Bacillota</taxon>
        <taxon>Bacilli</taxon>
        <taxon>Bacillales</taxon>
        <taxon>Bacillaceae</taxon>
        <taxon>Bacillus</taxon>
    </lineage>
</organism>
<evidence type="ECO:0000313" key="3">
    <source>
        <dbReference type="Proteomes" id="UP000464658"/>
    </source>
</evidence>
<reference evidence="2 3" key="1">
    <citation type="submission" date="2019-12" db="EMBL/GenBank/DDBJ databases">
        <title>Full genome sequence of a Bacillus safensis strain isolated from commercially available natto in Indonesia.</title>
        <authorList>
            <person name="Yoshida M."/>
            <person name="Uomi M."/>
            <person name="Waturangi D."/>
            <person name="Ekaputri J.J."/>
            <person name="Setiamarga D.H.E."/>
        </authorList>
    </citation>
    <scope>NUCLEOTIDE SEQUENCE [LARGE SCALE GENOMIC DNA]</scope>
    <source>
        <strain evidence="2 3">IDN1</strain>
    </source>
</reference>
<evidence type="ECO:0000313" key="2">
    <source>
        <dbReference type="EMBL" id="BBP92639.1"/>
    </source>
</evidence>
<keyword evidence="1" id="KW-1133">Transmembrane helix</keyword>
<proteinExistence type="predicted"/>
<dbReference type="Proteomes" id="UP000464658">
    <property type="component" value="Chromosome"/>
</dbReference>